<gene>
    <name evidence="2" type="ORF">QE152_g13618</name>
</gene>
<reference evidence="2 3" key="1">
    <citation type="journal article" date="2024" name="BMC Genomics">
        <title>De novo assembly and annotation of Popillia japonica's genome with initial clues to its potential as an invasive pest.</title>
        <authorList>
            <person name="Cucini C."/>
            <person name="Boschi S."/>
            <person name="Funari R."/>
            <person name="Cardaioli E."/>
            <person name="Iannotti N."/>
            <person name="Marturano G."/>
            <person name="Paoli F."/>
            <person name="Bruttini M."/>
            <person name="Carapelli A."/>
            <person name="Frati F."/>
            <person name="Nardi F."/>
        </authorList>
    </citation>
    <scope>NUCLEOTIDE SEQUENCE [LARGE SCALE GENOMIC DNA]</scope>
    <source>
        <strain evidence="2">DMR45628</strain>
    </source>
</reference>
<comment type="caution">
    <text evidence="2">The sequence shown here is derived from an EMBL/GenBank/DDBJ whole genome shotgun (WGS) entry which is preliminary data.</text>
</comment>
<accession>A0AAW1LC64</accession>
<evidence type="ECO:0000313" key="2">
    <source>
        <dbReference type="EMBL" id="KAK9731488.1"/>
    </source>
</evidence>
<feature type="compositionally biased region" description="Acidic residues" evidence="1">
    <location>
        <begin position="15"/>
        <end position="33"/>
    </location>
</feature>
<evidence type="ECO:0000313" key="3">
    <source>
        <dbReference type="Proteomes" id="UP001458880"/>
    </source>
</evidence>
<dbReference type="EMBL" id="JASPKY010000131">
    <property type="protein sequence ID" value="KAK9731488.1"/>
    <property type="molecule type" value="Genomic_DNA"/>
</dbReference>
<feature type="region of interest" description="Disordered" evidence="1">
    <location>
        <begin position="1"/>
        <end position="33"/>
    </location>
</feature>
<sequence>MEQRERDEIPYFGGDESEEEVDSIEDVDSEDEAEEIGRSRKFVYGKDRYKWCLDLPKTRGRRSNITVILPKAIGAVDSCCTPLQCWSTLFTAKPHLQATQPGLHRSLANANKEILSDNHIEAGPMLGSDKLDKRKRCYYCHHDSDRKTSFCCAKCKKPVCDELRIACCAQCM</sequence>
<dbReference type="AlphaFoldDB" id="A0AAW1LC64"/>
<dbReference type="Proteomes" id="UP001458880">
    <property type="component" value="Unassembled WGS sequence"/>
</dbReference>
<organism evidence="2 3">
    <name type="scientific">Popillia japonica</name>
    <name type="common">Japanese beetle</name>
    <dbReference type="NCBI Taxonomy" id="7064"/>
    <lineage>
        <taxon>Eukaryota</taxon>
        <taxon>Metazoa</taxon>
        <taxon>Ecdysozoa</taxon>
        <taxon>Arthropoda</taxon>
        <taxon>Hexapoda</taxon>
        <taxon>Insecta</taxon>
        <taxon>Pterygota</taxon>
        <taxon>Neoptera</taxon>
        <taxon>Endopterygota</taxon>
        <taxon>Coleoptera</taxon>
        <taxon>Polyphaga</taxon>
        <taxon>Scarabaeiformia</taxon>
        <taxon>Scarabaeidae</taxon>
        <taxon>Rutelinae</taxon>
        <taxon>Popillia</taxon>
    </lineage>
</organism>
<keyword evidence="3" id="KW-1185">Reference proteome</keyword>
<protein>
    <recommendedName>
        <fullName evidence="4">PiggyBac transposable element-derived protein 4 C-terminal zinc-ribbon domain-containing protein</fullName>
    </recommendedName>
</protein>
<name>A0AAW1LC64_POPJA</name>
<evidence type="ECO:0000256" key="1">
    <source>
        <dbReference type="SAM" id="MobiDB-lite"/>
    </source>
</evidence>
<evidence type="ECO:0008006" key="4">
    <source>
        <dbReference type="Google" id="ProtNLM"/>
    </source>
</evidence>
<proteinExistence type="predicted"/>